<dbReference type="InterPro" id="IPR029018">
    <property type="entry name" value="Hex-like_dom2"/>
</dbReference>
<accession>A0AAQ4ENZ4</accession>
<feature type="domain" description="Alpha-N-acetylglucosaminidase C-terminal" evidence="3">
    <location>
        <begin position="77"/>
        <end position="259"/>
    </location>
</feature>
<evidence type="ECO:0000313" key="5">
    <source>
        <dbReference type="Proteomes" id="UP001321473"/>
    </source>
</evidence>
<protein>
    <submittedName>
        <fullName evidence="4">Uncharacterized protein</fullName>
    </submittedName>
</protein>
<evidence type="ECO:0000256" key="1">
    <source>
        <dbReference type="ARBA" id="ARBA00022801"/>
    </source>
</evidence>
<dbReference type="Pfam" id="PF12972">
    <property type="entry name" value="NAGLU_C"/>
    <property type="match status" value="1"/>
</dbReference>
<dbReference type="InterPro" id="IPR024732">
    <property type="entry name" value="NAGLU_C"/>
</dbReference>
<dbReference type="GO" id="GO:0016787">
    <property type="term" value="F:hydrolase activity"/>
    <property type="evidence" value="ECO:0007669"/>
    <property type="project" value="UniProtKB-KW"/>
</dbReference>
<evidence type="ECO:0000313" key="4">
    <source>
        <dbReference type="EMBL" id="KAK8776447.1"/>
    </source>
</evidence>
<organism evidence="4 5">
    <name type="scientific">Amblyomma americanum</name>
    <name type="common">Lone star tick</name>
    <dbReference type="NCBI Taxonomy" id="6943"/>
    <lineage>
        <taxon>Eukaryota</taxon>
        <taxon>Metazoa</taxon>
        <taxon>Ecdysozoa</taxon>
        <taxon>Arthropoda</taxon>
        <taxon>Chelicerata</taxon>
        <taxon>Arachnida</taxon>
        <taxon>Acari</taxon>
        <taxon>Parasitiformes</taxon>
        <taxon>Ixodida</taxon>
        <taxon>Ixodoidea</taxon>
        <taxon>Ixodidae</taxon>
        <taxon>Amblyomminae</taxon>
        <taxon>Amblyomma</taxon>
    </lineage>
</organism>
<dbReference type="Gene3D" id="1.20.120.670">
    <property type="entry name" value="N-acetyl-b-d-glucoasminidase"/>
    <property type="match status" value="1"/>
</dbReference>
<gene>
    <name evidence="4" type="ORF">V5799_030208</name>
</gene>
<dbReference type="PANTHER" id="PTHR12872">
    <property type="entry name" value="ALPHA-N-ACETYLGLUCOSAMINIDASE"/>
    <property type="match status" value="1"/>
</dbReference>
<dbReference type="InterPro" id="IPR007781">
    <property type="entry name" value="NAGLU"/>
</dbReference>
<dbReference type="AlphaFoldDB" id="A0AAQ4ENZ4"/>
<dbReference type="InterPro" id="IPR024240">
    <property type="entry name" value="NAGLU_N"/>
</dbReference>
<dbReference type="EMBL" id="JARKHS020012937">
    <property type="protein sequence ID" value="KAK8776447.1"/>
    <property type="molecule type" value="Genomic_DNA"/>
</dbReference>
<dbReference type="Gene3D" id="3.30.379.10">
    <property type="entry name" value="Chitobiase/beta-hexosaminidase domain 2-like"/>
    <property type="match status" value="1"/>
</dbReference>
<keyword evidence="1" id="KW-0378">Hydrolase</keyword>
<proteinExistence type="predicted"/>
<dbReference type="Proteomes" id="UP001321473">
    <property type="component" value="Unassembled WGS sequence"/>
</dbReference>
<evidence type="ECO:0000259" key="2">
    <source>
        <dbReference type="Pfam" id="PF12971"/>
    </source>
</evidence>
<evidence type="ECO:0000259" key="3">
    <source>
        <dbReference type="Pfam" id="PF12972"/>
    </source>
</evidence>
<name>A0AAQ4ENZ4_AMBAM</name>
<sequence>MAASRMSPLLAPCVVETFNNTVSITGSSGVAVATGLYYYLKKFCNVHVSWSGTQTKTATGKPPLVPEPIVVKLNGRIANYALRRYGKAEANASCAWERLARSVYDLDPKALVKDHGQYTIVVRPSLHLKNKTWYDPTEVYMAWRDLLRAAADPEIAEQATFRYDLVDVTRQSLQLLIDATYVEIRACFWKKMESCFRKLAWLMKDLFFDLDSILASDSHFLLGTWIRDARSWGTTKEVWSYLRDSIRDYAAKQWSGLVRR</sequence>
<dbReference type="Pfam" id="PF12971">
    <property type="entry name" value="NAGLU_N"/>
    <property type="match status" value="1"/>
</dbReference>
<keyword evidence="5" id="KW-1185">Reference proteome</keyword>
<comment type="caution">
    <text evidence="4">The sequence shown here is derived from an EMBL/GenBank/DDBJ whole genome shotgun (WGS) entry which is preliminary data.</text>
</comment>
<dbReference type="PANTHER" id="PTHR12872:SF1">
    <property type="entry name" value="ALPHA-N-ACETYLGLUCOSAMINIDASE"/>
    <property type="match status" value="1"/>
</dbReference>
<reference evidence="4 5" key="1">
    <citation type="journal article" date="2023" name="Arcadia Sci">
        <title>De novo assembly of a long-read Amblyomma americanum tick genome.</title>
        <authorList>
            <person name="Chou S."/>
            <person name="Poskanzer K.E."/>
            <person name="Rollins M."/>
            <person name="Thuy-Boun P.S."/>
        </authorList>
    </citation>
    <scope>NUCLEOTIDE SEQUENCE [LARGE SCALE GENOMIC DNA]</scope>
    <source>
        <strain evidence="4">F_SG_1</strain>
        <tissue evidence="4">Salivary glands</tissue>
    </source>
</reference>
<feature type="domain" description="Alpha-N-acetylglucosaminidase N-terminal" evidence="2">
    <location>
        <begin position="15"/>
        <end position="57"/>
    </location>
</feature>